<dbReference type="InterPro" id="IPR004895">
    <property type="entry name" value="Prenylated_rab_accept_PRA1"/>
</dbReference>
<feature type="transmembrane region" description="Helical" evidence="5">
    <location>
        <begin position="102"/>
        <end position="119"/>
    </location>
</feature>
<dbReference type="PANTHER" id="PTHR12859">
    <property type="entry name" value="PRA1 PROTEIN"/>
    <property type="match status" value="1"/>
</dbReference>
<keyword evidence="3 5" id="KW-1133">Transmembrane helix</keyword>
<evidence type="ECO:0000313" key="6">
    <source>
        <dbReference type="EMBL" id="KAL1226816.1"/>
    </source>
</evidence>
<gene>
    <name evidence="6" type="ORF">TSPI_05755</name>
</gene>
<protein>
    <recommendedName>
        <fullName evidence="5">PRA1 family protein</fullName>
    </recommendedName>
</protein>
<comment type="caution">
    <text evidence="6">The sequence shown here is derived from an EMBL/GenBank/DDBJ whole genome shotgun (WGS) entry which is preliminary data.</text>
</comment>
<dbReference type="PANTHER" id="PTHR12859:SF0">
    <property type="entry name" value="PRA1 FAMILY PROTEIN"/>
    <property type="match status" value="1"/>
</dbReference>
<feature type="transmembrane region" description="Helical" evidence="5">
    <location>
        <begin position="125"/>
        <end position="143"/>
    </location>
</feature>
<keyword evidence="2 5" id="KW-0812">Transmembrane</keyword>
<evidence type="ECO:0000256" key="1">
    <source>
        <dbReference type="ARBA" id="ARBA00004141"/>
    </source>
</evidence>
<comment type="similarity">
    <text evidence="5">Belongs to the PRA1 family.</text>
</comment>
<sequence>MENSQMCPLEFSPVRTLDDFLLGSARFQAPTFHDAQRWSNRVLKNLLYYQSNYFLLEIIFFFLIGLTRPRDMLLGLIATVLSVGAVYITSTSQADVVKVKKDHPLVCLAIIVSSMYILFQMFDAVMFAVFALLMPALLILFHASCRLRNVRNKIENKIEALGVKKSPMGHMLEMCGLHLDLLMKCICSLPSFPLSTALKNISRINEQLRKGDPKCS</sequence>
<evidence type="ECO:0000256" key="5">
    <source>
        <dbReference type="RuleBase" id="RU363107"/>
    </source>
</evidence>
<keyword evidence="4 5" id="KW-0472">Membrane</keyword>
<organism evidence="6 7">
    <name type="scientific">Trichinella spiralis</name>
    <name type="common">Trichina worm</name>
    <dbReference type="NCBI Taxonomy" id="6334"/>
    <lineage>
        <taxon>Eukaryota</taxon>
        <taxon>Metazoa</taxon>
        <taxon>Ecdysozoa</taxon>
        <taxon>Nematoda</taxon>
        <taxon>Enoplea</taxon>
        <taxon>Dorylaimia</taxon>
        <taxon>Trichinellida</taxon>
        <taxon>Trichinellidae</taxon>
        <taxon>Trichinella</taxon>
    </lineage>
</organism>
<feature type="transmembrane region" description="Helical" evidence="5">
    <location>
        <begin position="72"/>
        <end position="90"/>
    </location>
</feature>
<dbReference type="EMBL" id="JBEUSY010000558">
    <property type="protein sequence ID" value="KAL1226816.1"/>
    <property type="molecule type" value="Genomic_DNA"/>
</dbReference>
<feature type="transmembrane region" description="Helical" evidence="5">
    <location>
        <begin position="46"/>
        <end position="66"/>
    </location>
</feature>
<proteinExistence type="inferred from homology"/>
<reference evidence="6 7" key="1">
    <citation type="submission" date="2024-07" db="EMBL/GenBank/DDBJ databases">
        <title>Enhanced genomic and transcriptomic resources for Trichinella pseudospiralis and T. spiralis underpin the discovery of pronounced molecular differences between stages and species.</title>
        <authorList>
            <person name="Pasi K.K."/>
            <person name="La Rosa G."/>
            <person name="Gomez-Morales M.A."/>
            <person name="Tosini F."/>
            <person name="Sumanam S."/>
            <person name="Young N.D."/>
            <person name="Chang B.C."/>
            <person name="Robin G.B."/>
        </authorList>
    </citation>
    <scope>NUCLEOTIDE SEQUENCE [LARGE SCALE GENOMIC DNA]</scope>
    <source>
        <strain evidence="6">ISS534</strain>
    </source>
</reference>
<name>A0ABR3K2C1_TRISP</name>
<evidence type="ECO:0000256" key="2">
    <source>
        <dbReference type="ARBA" id="ARBA00022692"/>
    </source>
</evidence>
<accession>A0ABR3K2C1</accession>
<evidence type="ECO:0000256" key="3">
    <source>
        <dbReference type="ARBA" id="ARBA00022989"/>
    </source>
</evidence>
<evidence type="ECO:0000256" key="4">
    <source>
        <dbReference type="ARBA" id="ARBA00023136"/>
    </source>
</evidence>
<dbReference type="Pfam" id="PF03208">
    <property type="entry name" value="PRA1"/>
    <property type="match status" value="1"/>
</dbReference>
<keyword evidence="7" id="KW-1185">Reference proteome</keyword>
<evidence type="ECO:0000313" key="7">
    <source>
        <dbReference type="Proteomes" id="UP001558632"/>
    </source>
</evidence>
<comment type="subcellular location">
    <subcellularLocation>
        <location evidence="1 5">Membrane</location>
        <topology evidence="1 5">Multi-pass membrane protein</topology>
    </subcellularLocation>
</comment>
<dbReference type="Proteomes" id="UP001558632">
    <property type="component" value="Unassembled WGS sequence"/>
</dbReference>